<name>A0AAE3EH98_9SPIR</name>
<protein>
    <submittedName>
        <fullName evidence="8">PspC domain-containing protein</fullName>
    </submittedName>
</protein>
<evidence type="ECO:0000313" key="8">
    <source>
        <dbReference type="EMBL" id="MCD1654391.1"/>
    </source>
</evidence>
<evidence type="ECO:0000256" key="6">
    <source>
        <dbReference type="SAM" id="Phobius"/>
    </source>
</evidence>
<gene>
    <name evidence="8" type="ORF">K7J14_06695</name>
</gene>
<dbReference type="EMBL" id="JAINWA010000001">
    <property type="protein sequence ID" value="MCD1654391.1"/>
    <property type="molecule type" value="Genomic_DNA"/>
</dbReference>
<sequence>MARRLYKIEQGRKIFGVCGGVAEYFNIDVAIVRIVWAVLGLCYGTGILIYLVCAFVLPNKSEVEAF</sequence>
<evidence type="ECO:0000256" key="5">
    <source>
        <dbReference type="ARBA" id="ARBA00023136"/>
    </source>
</evidence>
<keyword evidence="3 6" id="KW-0812">Transmembrane</keyword>
<evidence type="ECO:0000313" key="9">
    <source>
        <dbReference type="Proteomes" id="UP001198163"/>
    </source>
</evidence>
<dbReference type="Proteomes" id="UP001198163">
    <property type="component" value="Unassembled WGS sequence"/>
</dbReference>
<dbReference type="PANTHER" id="PTHR33885">
    <property type="entry name" value="PHAGE SHOCK PROTEIN C"/>
    <property type="match status" value="1"/>
</dbReference>
<evidence type="ECO:0000256" key="4">
    <source>
        <dbReference type="ARBA" id="ARBA00022989"/>
    </source>
</evidence>
<dbReference type="InterPro" id="IPR007168">
    <property type="entry name" value="Phageshock_PspC_N"/>
</dbReference>
<comment type="subcellular location">
    <subcellularLocation>
        <location evidence="1">Cell membrane</location>
        <topology evidence="1">Single-pass membrane protein</topology>
    </subcellularLocation>
</comment>
<feature type="domain" description="Phage shock protein PspC N-terminal" evidence="7">
    <location>
        <begin position="3"/>
        <end position="59"/>
    </location>
</feature>
<feature type="transmembrane region" description="Helical" evidence="6">
    <location>
        <begin position="34"/>
        <end position="57"/>
    </location>
</feature>
<dbReference type="Pfam" id="PF04024">
    <property type="entry name" value="PspC"/>
    <property type="match status" value="1"/>
</dbReference>
<evidence type="ECO:0000256" key="2">
    <source>
        <dbReference type="ARBA" id="ARBA00022475"/>
    </source>
</evidence>
<dbReference type="GO" id="GO:0005886">
    <property type="term" value="C:plasma membrane"/>
    <property type="evidence" value="ECO:0007669"/>
    <property type="project" value="UniProtKB-SubCell"/>
</dbReference>
<keyword evidence="4 6" id="KW-1133">Transmembrane helix</keyword>
<reference evidence="8" key="1">
    <citation type="submission" date="2021-08" db="EMBL/GenBank/DDBJ databases">
        <title>Comparative analyses of Brucepasteria parasyntrophica and Teretinema zuelzerae.</title>
        <authorList>
            <person name="Song Y."/>
            <person name="Brune A."/>
        </authorList>
    </citation>
    <scope>NUCLEOTIDE SEQUENCE</scope>
    <source>
        <strain evidence="8">DSM 1903</strain>
    </source>
</reference>
<dbReference type="RefSeq" id="WP_230754588.1">
    <property type="nucleotide sequence ID" value="NZ_JAINWA010000001.1"/>
</dbReference>
<dbReference type="InterPro" id="IPR052027">
    <property type="entry name" value="PspC"/>
</dbReference>
<evidence type="ECO:0000256" key="1">
    <source>
        <dbReference type="ARBA" id="ARBA00004162"/>
    </source>
</evidence>
<accession>A0AAE3EH98</accession>
<keyword evidence="2" id="KW-1003">Cell membrane</keyword>
<evidence type="ECO:0000256" key="3">
    <source>
        <dbReference type="ARBA" id="ARBA00022692"/>
    </source>
</evidence>
<evidence type="ECO:0000259" key="7">
    <source>
        <dbReference type="Pfam" id="PF04024"/>
    </source>
</evidence>
<proteinExistence type="predicted"/>
<keyword evidence="5 6" id="KW-0472">Membrane</keyword>
<dbReference type="PANTHER" id="PTHR33885:SF3">
    <property type="entry name" value="PHAGE SHOCK PROTEIN C"/>
    <property type="match status" value="1"/>
</dbReference>
<comment type="caution">
    <text evidence="8">The sequence shown here is derived from an EMBL/GenBank/DDBJ whole genome shotgun (WGS) entry which is preliminary data.</text>
</comment>
<organism evidence="8 9">
    <name type="scientific">Teretinema zuelzerae</name>
    <dbReference type="NCBI Taxonomy" id="156"/>
    <lineage>
        <taxon>Bacteria</taxon>
        <taxon>Pseudomonadati</taxon>
        <taxon>Spirochaetota</taxon>
        <taxon>Spirochaetia</taxon>
        <taxon>Spirochaetales</taxon>
        <taxon>Treponemataceae</taxon>
        <taxon>Teretinema</taxon>
    </lineage>
</organism>
<keyword evidence="9" id="KW-1185">Reference proteome</keyword>
<dbReference type="AlphaFoldDB" id="A0AAE3EH98"/>